<evidence type="ECO:0000313" key="1">
    <source>
        <dbReference type="EMBL" id="PWE00006.1"/>
    </source>
</evidence>
<name>A0A2U2BAB3_9BACT</name>
<dbReference type="AlphaFoldDB" id="A0A2U2BAB3"/>
<comment type="caution">
    <text evidence="1">The sequence shown here is derived from an EMBL/GenBank/DDBJ whole genome shotgun (WGS) entry which is preliminary data.</text>
</comment>
<dbReference type="EMBL" id="QEWP01000004">
    <property type="protein sequence ID" value="PWE00006.1"/>
    <property type="molecule type" value="Genomic_DNA"/>
</dbReference>
<evidence type="ECO:0000313" key="2">
    <source>
        <dbReference type="Proteomes" id="UP000244956"/>
    </source>
</evidence>
<reference evidence="1 2" key="1">
    <citation type="submission" date="2018-05" db="EMBL/GenBank/DDBJ databases">
        <title>Marinilabilia rubrum sp. nov., isolated from saltern sediment.</title>
        <authorList>
            <person name="Zhang R."/>
        </authorList>
    </citation>
    <scope>NUCLEOTIDE SEQUENCE [LARGE SCALE GENOMIC DNA]</scope>
    <source>
        <strain evidence="1 2">WTE16</strain>
    </source>
</reference>
<protein>
    <submittedName>
        <fullName evidence="1">Uncharacterized protein</fullName>
    </submittedName>
</protein>
<dbReference type="OrthoDB" id="47198at2"/>
<proteinExistence type="predicted"/>
<keyword evidence="2" id="KW-1185">Reference proteome</keyword>
<dbReference type="RefSeq" id="WP_109263629.1">
    <property type="nucleotide sequence ID" value="NZ_QEWP01000004.1"/>
</dbReference>
<organism evidence="1 2">
    <name type="scientific">Marinilabilia rubra</name>
    <dbReference type="NCBI Taxonomy" id="2162893"/>
    <lineage>
        <taxon>Bacteria</taxon>
        <taxon>Pseudomonadati</taxon>
        <taxon>Bacteroidota</taxon>
        <taxon>Bacteroidia</taxon>
        <taxon>Marinilabiliales</taxon>
        <taxon>Marinilabiliaceae</taxon>
        <taxon>Marinilabilia</taxon>
    </lineage>
</organism>
<gene>
    <name evidence="1" type="ORF">DDZ16_06480</name>
</gene>
<dbReference type="Proteomes" id="UP000244956">
    <property type="component" value="Unassembled WGS sequence"/>
</dbReference>
<sequence length="68" mass="7900">MKTFYVNKQAQANGDHEVHREDCIFLPSIENRQYLGVFNSCYEAVKEARKSYPKANGCFYCSRDCHTS</sequence>
<accession>A0A2U2BAB3</accession>